<dbReference type="RefSeq" id="WP_354617537.1">
    <property type="nucleotide sequence ID" value="NZ_JBEWYP010000002.1"/>
</dbReference>
<comment type="caution">
    <text evidence="1">The sequence shown here is derived from an EMBL/GenBank/DDBJ whole genome shotgun (WGS) entry which is preliminary data.</text>
</comment>
<organism evidence="1 2">
    <name type="scientific">Sediminicola luteus</name>
    <dbReference type="NCBI Taxonomy" id="319238"/>
    <lineage>
        <taxon>Bacteria</taxon>
        <taxon>Pseudomonadati</taxon>
        <taxon>Bacteroidota</taxon>
        <taxon>Flavobacteriia</taxon>
        <taxon>Flavobacteriales</taxon>
        <taxon>Flavobacteriaceae</taxon>
        <taxon>Sediminicola</taxon>
    </lineage>
</organism>
<dbReference type="EMBL" id="JBEWYP010000002">
    <property type="protein sequence ID" value="MET7028702.1"/>
    <property type="molecule type" value="Genomic_DNA"/>
</dbReference>
<keyword evidence="2" id="KW-1185">Reference proteome</keyword>
<reference evidence="1 2" key="1">
    <citation type="submission" date="2024-07" db="EMBL/GenBank/DDBJ databases">
        <title>The genome sequence of type strain Sediminicola luteus GDMCC 1.2596T.</title>
        <authorList>
            <person name="Liu Y."/>
        </authorList>
    </citation>
    <scope>NUCLEOTIDE SEQUENCE [LARGE SCALE GENOMIC DNA]</scope>
    <source>
        <strain evidence="1 2">GDMCC 1.2596</strain>
    </source>
</reference>
<evidence type="ECO:0000313" key="1">
    <source>
        <dbReference type="EMBL" id="MET7028702.1"/>
    </source>
</evidence>
<gene>
    <name evidence="1" type="ORF">ABXZ32_04815</name>
</gene>
<evidence type="ECO:0000313" key="2">
    <source>
        <dbReference type="Proteomes" id="UP001549773"/>
    </source>
</evidence>
<sequence length="129" mass="15332">MCKISDEIKLCACATNIESLNNMWVLKNYLDPPKIIFGEFYPSHFLQNEQEILNRQLFLAKLNSKNLFDFEYTPIDNDQLEISICVDEGSGEFLHFTFYFYEQKWSDRRPPYRQEQEKVKNGGYIKNAI</sequence>
<dbReference type="Proteomes" id="UP001549773">
    <property type="component" value="Unassembled WGS sequence"/>
</dbReference>
<name>A0ABV2TTV0_9FLAO</name>
<protein>
    <submittedName>
        <fullName evidence="1">Uncharacterized protein</fullName>
    </submittedName>
</protein>
<proteinExistence type="predicted"/>
<accession>A0ABV2TTV0</accession>